<dbReference type="AlphaFoldDB" id="A0A821KX78"/>
<organism evidence="1 2">
    <name type="scientific">Pieris macdunnoughi</name>
    <dbReference type="NCBI Taxonomy" id="345717"/>
    <lineage>
        <taxon>Eukaryota</taxon>
        <taxon>Metazoa</taxon>
        <taxon>Ecdysozoa</taxon>
        <taxon>Arthropoda</taxon>
        <taxon>Hexapoda</taxon>
        <taxon>Insecta</taxon>
        <taxon>Pterygota</taxon>
        <taxon>Neoptera</taxon>
        <taxon>Endopterygota</taxon>
        <taxon>Lepidoptera</taxon>
        <taxon>Glossata</taxon>
        <taxon>Ditrysia</taxon>
        <taxon>Papilionoidea</taxon>
        <taxon>Pieridae</taxon>
        <taxon>Pierinae</taxon>
        <taxon>Pieris</taxon>
    </lineage>
</organism>
<protein>
    <submittedName>
        <fullName evidence="1">Uncharacterized protein</fullName>
    </submittedName>
</protein>
<gene>
    <name evidence="1" type="ORF">PMACD_LOCUS160</name>
</gene>
<proteinExistence type="predicted"/>
<keyword evidence="2" id="KW-1185">Reference proteome</keyword>
<evidence type="ECO:0000313" key="1">
    <source>
        <dbReference type="EMBL" id="CAF4743144.1"/>
    </source>
</evidence>
<sequence length="99" mass="11588">MSRKFKYLYTIQLPSQWHQNFDDGERLAYQATGGEGQTDQRQGISGKTVTESAQLVDHRHQAQYTCIKIRYIPCTETYPIQKNRDLAIQHTKLMELTRI</sequence>
<dbReference type="EMBL" id="CAJOBZ010000001">
    <property type="protein sequence ID" value="CAF4743144.1"/>
    <property type="molecule type" value="Genomic_DNA"/>
</dbReference>
<accession>A0A821KX78</accession>
<name>A0A821KX78_9NEOP</name>
<dbReference type="Proteomes" id="UP000663880">
    <property type="component" value="Unassembled WGS sequence"/>
</dbReference>
<reference evidence="1" key="1">
    <citation type="submission" date="2021-02" db="EMBL/GenBank/DDBJ databases">
        <authorList>
            <person name="Steward A R."/>
        </authorList>
    </citation>
    <scope>NUCLEOTIDE SEQUENCE</scope>
</reference>
<evidence type="ECO:0000313" key="2">
    <source>
        <dbReference type="Proteomes" id="UP000663880"/>
    </source>
</evidence>
<comment type="caution">
    <text evidence="1">The sequence shown here is derived from an EMBL/GenBank/DDBJ whole genome shotgun (WGS) entry which is preliminary data.</text>
</comment>